<dbReference type="Proteomes" id="UP000182762">
    <property type="component" value="Unassembled WGS sequence"/>
</dbReference>
<gene>
    <name evidence="1" type="ORF">SAMN02745910_01908</name>
</gene>
<name>A0A1I5ZCM8_9BACI</name>
<protein>
    <submittedName>
        <fullName evidence="1">Cation transport regulator</fullName>
    </submittedName>
</protein>
<dbReference type="InterPro" id="IPR037205">
    <property type="entry name" value="ChaB_sf"/>
</dbReference>
<dbReference type="SUPFAM" id="SSF140376">
    <property type="entry name" value="ChaB-like"/>
    <property type="match status" value="1"/>
</dbReference>
<dbReference type="EMBL" id="FOXX01000004">
    <property type="protein sequence ID" value="SFQ54214.1"/>
    <property type="molecule type" value="Genomic_DNA"/>
</dbReference>
<dbReference type="Pfam" id="PF06150">
    <property type="entry name" value="ChaB"/>
    <property type="match status" value="1"/>
</dbReference>
<proteinExistence type="predicted"/>
<reference evidence="1 2" key="1">
    <citation type="submission" date="2016-10" db="EMBL/GenBank/DDBJ databases">
        <authorList>
            <person name="Varghese N."/>
            <person name="Submissions S."/>
        </authorList>
    </citation>
    <scope>NUCLEOTIDE SEQUENCE [LARGE SCALE GENOMIC DNA]</scope>
    <source>
        <strain evidence="1 2">DSM 13796</strain>
    </source>
</reference>
<accession>A0A1I5ZCM8</accession>
<keyword evidence="2" id="KW-1185">Reference proteome</keyword>
<dbReference type="Gene3D" id="1.10.1740.70">
    <property type="entry name" value="ChaB"/>
    <property type="match status" value="1"/>
</dbReference>
<evidence type="ECO:0000313" key="2">
    <source>
        <dbReference type="Proteomes" id="UP000182762"/>
    </source>
</evidence>
<sequence>MPYQSLEELPKGVRNNVPKHGQEIFKEAFNSAEKEYKKEETAFKVAWSAVEEKYKKSDDGNWVKK</sequence>
<dbReference type="InterPro" id="IPR009317">
    <property type="entry name" value="ChaB"/>
</dbReference>
<comment type="caution">
    <text evidence="1">The sequence shown here is derived from an EMBL/GenBank/DDBJ whole genome shotgun (WGS) entry which is preliminary data.</text>
</comment>
<organism evidence="1 2">
    <name type="scientific">Priestia endophytica DSM 13796</name>
    <dbReference type="NCBI Taxonomy" id="1121089"/>
    <lineage>
        <taxon>Bacteria</taxon>
        <taxon>Bacillati</taxon>
        <taxon>Bacillota</taxon>
        <taxon>Bacilli</taxon>
        <taxon>Bacillales</taxon>
        <taxon>Bacillaceae</taxon>
        <taxon>Priestia</taxon>
    </lineage>
</organism>
<dbReference type="GeneID" id="93710591"/>
<dbReference type="RefSeq" id="WP_061804378.1">
    <property type="nucleotide sequence ID" value="NZ_FOXX01000004.1"/>
</dbReference>
<evidence type="ECO:0000313" key="1">
    <source>
        <dbReference type="EMBL" id="SFQ54214.1"/>
    </source>
</evidence>